<reference evidence="1 2" key="1">
    <citation type="journal article" date="2022" name="Hortic Res">
        <title>A haplotype resolved chromosomal level avocado genome allows analysis of novel avocado genes.</title>
        <authorList>
            <person name="Nath O."/>
            <person name="Fletcher S.J."/>
            <person name="Hayward A."/>
            <person name="Shaw L.M."/>
            <person name="Masouleh A.K."/>
            <person name="Furtado A."/>
            <person name="Henry R.J."/>
            <person name="Mitter N."/>
        </authorList>
    </citation>
    <scope>NUCLEOTIDE SEQUENCE [LARGE SCALE GENOMIC DNA]</scope>
    <source>
        <strain evidence="2">cv. Hass</strain>
    </source>
</reference>
<dbReference type="EMBL" id="CM056815">
    <property type="protein sequence ID" value="KAJ8629147.1"/>
    <property type="molecule type" value="Genomic_DNA"/>
</dbReference>
<sequence length="216" mass="21147">MVAVKETEPAFEQAVATFGVVQPAVEDGCARNAVGHQAAFAGKAEAVDKTGGQSQHVLLDVEAGAGAAVGKDAGDGAEDRPVAVVVVAEAGDETEDGDAAADAAFEDVAEGVESFGDAVVDVAAGEDDQLAAVQGVAHDFVVAFEDEAAQVHAVAVVGLEPGFEVEMLPEAGEEGGVGPVVEIEAEAEAEAGNGAGAAPGMVPEAGSVAGVEIEAG</sequence>
<protein>
    <submittedName>
        <fullName evidence="1">Uncharacterized protein</fullName>
    </submittedName>
</protein>
<keyword evidence="2" id="KW-1185">Reference proteome</keyword>
<gene>
    <name evidence="1" type="ORF">MRB53_022470</name>
</gene>
<organism evidence="1 2">
    <name type="scientific">Persea americana</name>
    <name type="common">Avocado</name>
    <dbReference type="NCBI Taxonomy" id="3435"/>
    <lineage>
        <taxon>Eukaryota</taxon>
        <taxon>Viridiplantae</taxon>
        <taxon>Streptophyta</taxon>
        <taxon>Embryophyta</taxon>
        <taxon>Tracheophyta</taxon>
        <taxon>Spermatophyta</taxon>
        <taxon>Magnoliopsida</taxon>
        <taxon>Magnoliidae</taxon>
        <taxon>Laurales</taxon>
        <taxon>Lauraceae</taxon>
        <taxon>Persea</taxon>
    </lineage>
</organism>
<proteinExistence type="predicted"/>
<evidence type="ECO:0000313" key="1">
    <source>
        <dbReference type="EMBL" id="KAJ8629147.1"/>
    </source>
</evidence>
<comment type="caution">
    <text evidence="1">The sequence shown here is derived from an EMBL/GenBank/DDBJ whole genome shotgun (WGS) entry which is preliminary data.</text>
</comment>
<name>A0ACC2L7R2_PERAE</name>
<accession>A0ACC2L7R2</accession>
<dbReference type="Proteomes" id="UP001234297">
    <property type="component" value="Chromosome 7"/>
</dbReference>
<evidence type="ECO:0000313" key="2">
    <source>
        <dbReference type="Proteomes" id="UP001234297"/>
    </source>
</evidence>